<feature type="compositionally biased region" description="Low complexity" evidence="3">
    <location>
        <begin position="567"/>
        <end position="598"/>
    </location>
</feature>
<dbReference type="Pfam" id="PF00544">
    <property type="entry name" value="Pectate_lyase_4"/>
    <property type="match status" value="1"/>
</dbReference>
<dbReference type="InterPro" id="IPR012334">
    <property type="entry name" value="Pectin_lyas_fold"/>
</dbReference>
<gene>
    <name evidence="6" type="ORF">SAMN05720469_10222</name>
</gene>
<evidence type="ECO:0000313" key="6">
    <source>
        <dbReference type="EMBL" id="SHK17321.1"/>
    </source>
</evidence>
<evidence type="ECO:0000256" key="2">
    <source>
        <dbReference type="RuleBase" id="RU361173"/>
    </source>
</evidence>
<organism evidence="6 7">
    <name type="scientific">Fibrobacter intestinalis</name>
    <dbReference type="NCBI Taxonomy" id="28122"/>
    <lineage>
        <taxon>Bacteria</taxon>
        <taxon>Pseudomonadati</taxon>
        <taxon>Fibrobacterota</taxon>
        <taxon>Fibrobacteria</taxon>
        <taxon>Fibrobacterales</taxon>
        <taxon>Fibrobacteraceae</taxon>
        <taxon>Fibrobacter</taxon>
    </lineage>
</organism>
<protein>
    <submittedName>
        <fullName evidence="6">Pectate lyase</fullName>
    </submittedName>
</protein>
<dbReference type="GO" id="GO:0005576">
    <property type="term" value="C:extracellular region"/>
    <property type="evidence" value="ECO:0007669"/>
    <property type="project" value="UniProtKB-SubCell"/>
</dbReference>
<feature type="domain" description="Pectate lyase" evidence="5">
    <location>
        <begin position="182"/>
        <end position="386"/>
    </location>
</feature>
<evidence type="ECO:0000259" key="5">
    <source>
        <dbReference type="SMART" id="SM00656"/>
    </source>
</evidence>
<keyword evidence="4" id="KW-0732">Signal</keyword>
<dbReference type="PANTHER" id="PTHR31683:SF18">
    <property type="entry name" value="PECTATE LYASE 21-RELATED"/>
    <property type="match status" value="1"/>
</dbReference>
<evidence type="ECO:0000256" key="3">
    <source>
        <dbReference type="SAM" id="MobiDB-lite"/>
    </source>
</evidence>
<dbReference type="Gene3D" id="2.160.20.10">
    <property type="entry name" value="Single-stranded right-handed beta-helix, Pectin lyase-like"/>
    <property type="match status" value="1"/>
</dbReference>
<keyword evidence="2" id="KW-0624">Polysaccharide degradation</keyword>
<reference evidence="7" key="1">
    <citation type="submission" date="2016-11" db="EMBL/GenBank/DDBJ databases">
        <authorList>
            <person name="Varghese N."/>
            <person name="Submissions S."/>
        </authorList>
    </citation>
    <scope>NUCLEOTIDE SEQUENCE [LARGE SCALE GENOMIC DNA]</scope>
    <source>
        <strain evidence="7">UWOS</strain>
    </source>
</reference>
<dbReference type="InterPro" id="IPR011050">
    <property type="entry name" value="Pectin_lyase_fold/virulence"/>
</dbReference>
<feature type="region of interest" description="Disordered" evidence="3">
    <location>
        <begin position="567"/>
        <end position="602"/>
    </location>
</feature>
<dbReference type="InterPro" id="IPR002022">
    <property type="entry name" value="Pec_lyase"/>
</dbReference>
<dbReference type="Pfam" id="PF18283">
    <property type="entry name" value="CBM77"/>
    <property type="match status" value="1"/>
</dbReference>
<evidence type="ECO:0000313" key="7">
    <source>
        <dbReference type="Proteomes" id="UP000184275"/>
    </source>
</evidence>
<evidence type="ECO:0000256" key="1">
    <source>
        <dbReference type="ARBA" id="ARBA00023239"/>
    </source>
</evidence>
<feature type="compositionally biased region" description="Low complexity" evidence="3">
    <location>
        <begin position="725"/>
        <end position="753"/>
    </location>
</feature>
<dbReference type="InterPro" id="IPR026444">
    <property type="entry name" value="Secre_tail"/>
</dbReference>
<dbReference type="InterPro" id="IPR045032">
    <property type="entry name" value="PEL"/>
</dbReference>
<keyword evidence="2" id="KW-0119">Carbohydrate metabolism</keyword>
<keyword evidence="7" id="KW-1185">Reference proteome</keyword>
<dbReference type="SUPFAM" id="SSF51126">
    <property type="entry name" value="Pectin lyase-like"/>
    <property type="match status" value="1"/>
</dbReference>
<dbReference type="AlphaFoldDB" id="A0A1M6QAW4"/>
<dbReference type="GO" id="GO:0000272">
    <property type="term" value="P:polysaccharide catabolic process"/>
    <property type="evidence" value="ECO:0007669"/>
    <property type="project" value="UniProtKB-KW"/>
</dbReference>
<dbReference type="NCBIfam" id="TIGR04183">
    <property type="entry name" value="Por_Secre_tail"/>
    <property type="match status" value="1"/>
</dbReference>
<dbReference type="EMBL" id="FRAW01000002">
    <property type="protein sequence ID" value="SHK17321.1"/>
    <property type="molecule type" value="Genomic_DNA"/>
</dbReference>
<name>A0A1M6QAW4_9BACT</name>
<feature type="chain" id="PRO_5012455067" evidence="4">
    <location>
        <begin position="23"/>
        <end position="832"/>
    </location>
</feature>
<sequence length="832" mass="88770">MKTKSALLFTMGLAAGVSSASALTVQEAGGWFESAYAKWTPVSSASSYNVYCDGKKIDDALIRTYSGYVRADIPGLSAGSHTIRIAAVTASGESGSESATQTVSVKAFDRTGFAFNDGHVPGAYNADGTLKSGAVVIYMSENTKNTATLDVTTNSKGTTTTCKSVQGILNCYKKGYEKRPLAIRILGNVTDSDSLISGDMLIDLGSSEDAYVTVEGIGEDATVNGWGIRLKNAMNVEIRNIGIMNVNSGEGDNIGLQQNNAYVWVHNNDFFYGDAGSDADQAKGDGALDCKKSSYITFSYNHFWDNGKSNLLGLSEGVFSYETTDYYITYHHNWYDHSDSRHPRVRYYNAHVYNNYYDGNAKYGAGSTLGSSVFMEGNYFRNCKYPILTSMQGSDLYAGTANSSSANATFSNEDGGFIKAYNNYMEGKFTFIPYGASSFTNKGSNVNASTMSIDTQTDFDAYVVSNAKTTIPASIKSKKGGHYYSNFDTGSKMYSYTAEEPAAAKTTVETYAGRMHGGDFQWTFSDSDDESYAVNSALKSKLQSYTGTLKSIQGSGAVIITSSSSQAGSSAASSSSVKPSSSSSATSSSSVKPSSSSAENPDGSLLPITANISHNFTQDALSSEYFDFMGSLSTSKGSISIDGIELTRCLKMESRTNISFTLGISATVSLYFNSDFTNKIKVNGKNYTATDGVLSLSLAAGSYTVTKGDVANLFLIKVQIDSPISSSEIGSSSSQKTESSSSFEGPESSSSQETTAISKTPTSPSAAISYSANRLSIQADAIYKVDVFSANGQVVLHSANGQKEFSLREMPRGVYLVYAHTSNGILQQKIVK</sequence>
<feature type="compositionally biased region" description="Polar residues" evidence="3">
    <location>
        <begin position="754"/>
        <end position="765"/>
    </location>
</feature>
<comment type="subcellular location">
    <subcellularLocation>
        <location evidence="2">Secreted</location>
    </subcellularLocation>
</comment>
<dbReference type="Proteomes" id="UP000184275">
    <property type="component" value="Unassembled WGS sequence"/>
</dbReference>
<dbReference type="GO" id="GO:0030570">
    <property type="term" value="F:pectate lyase activity"/>
    <property type="evidence" value="ECO:0007669"/>
    <property type="project" value="InterPro"/>
</dbReference>
<accession>A0A1M6QAW4</accession>
<keyword evidence="1 2" id="KW-0456">Lyase</keyword>
<keyword evidence="2" id="KW-0964">Secreted</keyword>
<evidence type="ECO:0000256" key="4">
    <source>
        <dbReference type="SAM" id="SignalP"/>
    </source>
</evidence>
<dbReference type="SMART" id="SM00656">
    <property type="entry name" value="Amb_all"/>
    <property type="match status" value="1"/>
</dbReference>
<dbReference type="InterPro" id="IPR041253">
    <property type="entry name" value="CBM77"/>
</dbReference>
<proteinExistence type="inferred from homology"/>
<dbReference type="RefSeq" id="WP_073301985.1">
    <property type="nucleotide sequence ID" value="NZ_FRAW01000002.1"/>
</dbReference>
<feature type="region of interest" description="Disordered" evidence="3">
    <location>
        <begin position="725"/>
        <end position="765"/>
    </location>
</feature>
<comment type="similarity">
    <text evidence="2">Belongs to the polysaccharide lyase 1 family.</text>
</comment>
<dbReference type="PANTHER" id="PTHR31683">
    <property type="entry name" value="PECTATE LYASE 18-RELATED"/>
    <property type="match status" value="1"/>
</dbReference>
<feature type="signal peptide" evidence="4">
    <location>
        <begin position="1"/>
        <end position="22"/>
    </location>
</feature>